<protein>
    <recommendedName>
        <fullName evidence="3">Patatin-like phospholipase family protein</fullName>
    </recommendedName>
</protein>
<organism evidence="1 2">
    <name type="scientific">Iodidimonas muriae</name>
    <dbReference type="NCBI Taxonomy" id="261467"/>
    <lineage>
        <taxon>Bacteria</taxon>
        <taxon>Pseudomonadati</taxon>
        <taxon>Pseudomonadota</taxon>
        <taxon>Alphaproteobacteria</taxon>
        <taxon>Iodidimonadales</taxon>
        <taxon>Iodidimonadaceae</taxon>
        <taxon>Iodidimonas</taxon>
    </lineage>
</organism>
<gene>
    <name evidence="1" type="ORF">GCM10007972_00800</name>
</gene>
<evidence type="ECO:0000313" key="1">
    <source>
        <dbReference type="EMBL" id="GGO04434.1"/>
    </source>
</evidence>
<comment type="caution">
    <text evidence="1">The sequence shown here is derived from an EMBL/GenBank/DDBJ whole genome shotgun (WGS) entry which is preliminary data.</text>
</comment>
<dbReference type="SUPFAM" id="SSF52151">
    <property type="entry name" value="FabD/lysophospholipase-like"/>
    <property type="match status" value="1"/>
</dbReference>
<dbReference type="InterPro" id="IPR016035">
    <property type="entry name" value="Acyl_Trfase/lysoPLipase"/>
</dbReference>
<evidence type="ECO:0000313" key="2">
    <source>
        <dbReference type="Proteomes" id="UP000602381"/>
    </source>
</evidence>
<keyword evidence="2" id="KW-1185">Reference proteome</keyword>
<accession>A0ABQ2L5U3</accession>
<evidence type="ECO:0008006" key="3">
    <source>
        <dbReference type="Google" id="ProtNLM"/>
    </source>
</evidence>
<name>A0ABQ2L5U3_9PROT</name>
<dbReference type="EMBL" id="BMOV01000001">
    <property type="protein sequence ID" value="GGO04434.1"/>
    <property type="molecule type" value="Genomic_DNA"/>
</dbReference>
<proteinExistence type="predicted"/>
<dbReference type="RefSeq" id="WP_188873292.1">
    <property type="nucleotide sequence ID" value="NZ_BMOV01000001.1"/>
</dbReference>
<dbReference type="Proteomes" id="UP000602381">
    <property type="component" value="Unassembled WGS sequence"/>
</dbReference>
<sequence length="363" mass="40526">MSKNDFKLLSIRAGHHARRLIRKEGGLEPSRIKLMVGASGGPKWLALARLDRAILRHWIVGRTQSMDLLASSIGTWRFACYAQPDPLKALARFEEAYLDYRPEKGQTADKITRDSYAILGDILGEDGGAAMFQGPMRLAVMAVRGRHVLNTDRRVPLGVGLAAAALGNMAHRSALGLFFERALFADPRSDCSYTAWSGFPMRRLNLTADNLPHAIMASCSIPMLLNGITIPGAPKGLYRDGGIIDYHFDLPFFHHDPDGLVLYPHFTDRIIPGWFDKHLGWRKARAENASNVVLVAPSAEFVSRLPYGKIPDRKDFTTLETEDRIRYWRLVLDETERLSDAFETLIETGQFAGQVQPILGEAE</sequence>
<reference evidence="2" key="1">
    <citation type="journal article" date="2019" name="Int. J. Syst. Evol. Microbiol.">
        <title>The Global Catalogue of Microorganisms (GCM) 10K type strain sequencing project: providing services to taxonomists for standard genome sequencing and annotation.</title>
        <authorList>
            <consortium name="The Broad Institute Genomics Platform"/>
            <consortium name="The Broad Institute Genome Sequencing Center for Infectious Disease"/>
            <person name="Wu L."/>
            <person name="Ma J."/>
        </authorList>
    </citation>
    <scope>NUCLEOTIDE SEQUENCE [LARGE SCALE GENOMIC DNA]</scope>
    <source>
        <strain evidence="2">JCM 17843</strain>
    </source>
</reference>